<dbReference type="Proteomes" id="UP000177354">
    <property type="component" value="Unassembled WGS sequence"/>
</dbReference>
<accession>A0A1F5Z3F3</accession>
<evidence type="ECO:0000313" key="4">
    <source>
        <dbReference type="Proteomes" id="UP000177354"/>
    </source>
</evidence>
<feature type="region of interest" description="Disordered" evidence="1">
    <location>
        <begin position="1"/>
        <end position="66"/>
    </location>
</feature>
<protein>
    <submittedName>
        <fullName evidence="3">Uncharacterized protein</fullName>
    </submittedName>
</protein>
<dbReference type="AlphaFoldDB" id="A0A1F5Z3F3"/>
<evidence type="ECO:0000313" key="3">
    <source>
        <dbReference type="EMBL" id="OGG06980.1"/>
    </source>
</evidence>
<feature type="transmembrane region" description="Helical" evidence="2">
    <location>
        <begin position="100"/>
        <end position="125"/>
    </location>
</feature>
<evidence type="ECO:0000256" key="1">
    <source>
        <dbReference type="SAM" id="MobiDB-lite"/>
    </source>
</evidence>
<feature type="compositionally biased region" description="Polar residues" evidence="1">
    <location>
        <begin position="9"/>
        <end position="18"/>
    </location>
</feature>
<reference evidence="3 4" key="1">
    <citation type="journal article" date="2016" name="Nat. Commun.">
        <title>Thousands of microbial genomes shed light on interconnected biogeochemical processes in an aquifer system.</title>
        <authorList>
            <person name="Anantharaman K."/>
            <person name="Brown C.T."/>
            <person name="Hug L.A."/>
            <person name="Sharon I."/>
            <person name="Castelle C.J."/>
            <person name="Probst A.J."/>
            <person name="Thomas B.C."/>
            <person name="Singh A."/>
            <person name="Wilkins M.J."/>
            <person name="Karaoz U."/>
            <person name="Brodie E.L."/>
            <person name="Williams K.H."/>
            <person name="Hubbard S.S."/>
            <person name="Banfield J.F."/>
        </authorList>
    </citation>
    <scope>NUCLEOTIDE SEQUENCE [LARGE SCALE GENOMIC DNA]</scope>
</reference>
<proteinExistence type="predicted"/>
<feature type="compositionally biased region" description="Polar residues" evidence="1">
    <location>
        <begin position="52"/>
        <end position="66"/>
    </location>
</feature>
<keyword evidence="2" id="KW-1133">Transmembrane helix</keyword>
<name>A0A1F5Z3F3_9BACT</name>
<gene>
    <name evidence="3" type="ORF">A2777_03870</name>
</gene>
<comment type="caution">
    <text evidence="3">The sequence shown here is derived from an EMBL/GenBank/DDBJ whole genome shotgun (WGS) entry which is preliminary data.</text>
</comment>
<keyword evidence="2" id="KW-0812">Transmembrane</keyword>
<dbReference type="EMBL" id="MFJF01000012">
    <property type="protein sequence ID" value="OGG06980.1"/>
    <property type="molecule type" value="Genomic_DNA"/>
</dbReference>
<evidence type="ECO:0000256" key="2">
    <source>
        <dbReference type="SAM" id="Phobius"/>
    </source>
</evidence>
<keyword evidence="2" id="KW-0472">Membrane</keyword>
<sequence length="199" mass="21497">MDGSDKNQTDSLNNNGLNTGVVPPTPKGGSSVPPIASSVPNPPDNNPPQTALEDSSQKSSTASSIPVSAGIANEIPTKPPPVPPDVVTVKNEVKNESLPLWFYILFAFVSIVFFVITALLVTTLIKQQREEVLKPQVTTDLKETVQSLKEPSQTPAPQDEYLSSLNEINESDNLDLIEDDLNKTDLTPLRQDLDSINLP</sequence>
<organism evidence="3 4">
    <name type="scientific">Candidatus Gottesmanbacteria bacterium RIFCSPHIGHO2_01_FULL_40_15</name>
    <dbReference type="NCBI Taxonomy" id="1798376"/>
    <lineage>
        <taxon>Bacteria</taxon>
        <taxon>Candidatus Gottesmaniibacteriota</taxon>
    </lineage>
</organism>